<dbReference type="InterPro" id="IPR027417">
    <property type="entry name" value="P-loop_NTPase"/>
</dbReference>
<dbReference type="Gene3D" id="3.40.850.10">
    <property type="entry name" value="Kinesin motor domain"/>
    <property type="match status" value="1"/>
</dbReference>
<dbReference type="OMA" id="YVQLSQH"/>
<name>A0A4W4H4V9_ELEEL</name>
<feature type="signal peptide" evidence="7">
    <location>
        <begin position="1"/>
        <end position="30"/>
    </location>
</feature>
<reference evidence="10" key="1">
    <citation type="journal article" date="2014" name="Science">
        <title>Nonhuman genetics. Genomic basis for the convergent evolution of electric organs.</title>
        <authorList>
            <person name="Gallant J.R."/>
            <person name="Traeger L.L."/>
            <person name="Volkening J.D."/>
            <person name="Moffett H."/>
            <person name="Chen P.H."/>
            <person name="Novina C.D."/>
            <person name="Phillips G.N.Jr."/>
            <person name="Anand R."/>
            <person name="Wells G.B."/>
            <person name="Pinch M."/>
            <person name="Guth R."/>
            <person name="Unguez G.A."/>
            <person name="Albert J.S."/>
            <person name="Zakon H.H."/>
            <person name="Samanta M.P."/>
            <person name="Sussman M.R."/>
        </authorList>
    </citation>
    <scope>NUCLEOTIDE SEQUENCE [LARGE SCALE GENOMIC DNA]</scope>
</reference>
<reference evidence="9" key="4">
    <citation type="submission" date="2025-08" db="UniProtKB">
        <authorList>
            <consortium name="Ensembl"/>
        </authorList>
    </citation>
    <scope>IDENTIFICATION</scope>
</reference>
<keyword evidence="3" id="KW-0175">Coiled coil</keyword>
<dbReference type="PANTHER" id="PTHR47117">
    <property type="entry name" value="STAR-RELATED LIPID TRANSFER PROTEIN 9"/>
    <property type="match status" value="1"/>
</dbReference>
<reference evidence="9" key="3">
    <citation type="submission" date="2020-05" db="EMBL/GenBank/DDBJ databases">
        <title>Electrophorus electricus (electric eel) genome, fEleEle1, primary haplotype.</title>
        <authorList>
            <person name="Myers G."/>
            <person name="Meyer A."/>
            <person name="Fedrigo O."/>
            <person name="Formenti G."/>
            <person name="Rhie A."/>
            <person name="Tracey A."/>
            <person name="Sims Y."/>
            <person name="Jarvis E.D."/>
        </authorList>
    </citation>
    <scope>NUCLEOTIDE SEQUENCE [LARGE SCALE GENOMIC DNA]</scope>
</reference>
<comment type="similarity">
    <text evidence="5 6">Belongs to the TRAFAC class myosin-kinesin ATPase superfamily. Kinesin family.</text>
</comment>
<evidence type="ECO:0000259" key="8">
    <source>
        <dbReference type="PROSITE" id="PS50067"/>
    </source>
</evidence>
<evidence type="ECO:0000256" key="1">
    <source>
        <dbReference type="ARBA" id="ARBA00022741"/>
    </source>
</evidence>
<dbReference type="PROSITE" id="PS50067">
    <property type="entry name" value="KINESIN_MOTOR_2"/>
    <property type="match status" value="1"/>
</dbReference>
<keyword evidence="2 5" id="KW-0067">ATP-binding</keyword>
<feature type="chain" id="PRO_5044221645" description="Kinesin-like protein" evidence="7">
    <location>
        <begin position="31"/>
        <end position="437"/>
    </location>
</feature>
<dbReference type="PANTHER" id="PTHR47117:SF1">
    <property type="entry name" value="STAR-RELATED LIPID TRANSFER PROTEIN 9"/>
    <property type="match status" value="1"/>
</dbReference>
<evidence type="ECO:0000256" key="6">
    <source>
        <dbReference type="RuleBase" id="RU000394"/>
    </source>
</evidence>
<dbReference type="AlphaFoldDB" id="A0A4W4H4V9"/>
<sequence length="437" mass="48406">MHCFFAAVSLKTVQTVLKLLLLSFRERVDGGRIAVQVEDNVVRIKNVKVNGRAEAAGDCRQRLLEFAFDYCYWSVNPEAPNYASQEEVFQDLGVSVLAGAAEGYNVCLFAYGQTGSGKTYTMMGTPDSIGLTPRICRVGLQSKPEYEIYNERVRDLLRGTNQKKPPSLRVREHPEKGPYVQGLSQHVVSDYKQAVDLLEEGIANRITAATHVHDASSRSHAIFSIQYTQAILENNLPSEIVSKINLVDLAGSERADPQYCRDRITEGANINKSLVTLGIVISALGIRHAALSFHALVLSEGEGSQSSSLSGIGRRLCFIPYRDSVLTWLLKDSLGGNSKTIMIATVSPSCSSYNETLGTLRYAAHARNIVNKPRVNEDANVRLIRDLREEIDRLKSMLLSFSMRNPSPSLSDERDSSLSDMVLQNELKVRFECTCLP</sequence>
<keyword evidence="7" id="KW-0732">Signal</keyword>
<protein>
    <recommendedName>
        <fullName evidence="6">Kinesin-like protein</fullName>
    </recommendedName>
</protein>
<evidence type="ECO:0000313" key="9">
    <source>
        <dbReference type="Ensembl" id="ENSEEEP00000045102.2"/>
    </source>
</evidence>
<dbReference type="SMART" id="SM00129">
    <property type="entry name" value="KISc"/>
    <property type="match status" value="1"/>
</dbReference>
<feature type="domain" description="Kinesin motor" evidence="8">
    <location>
        <begin position="46"/>
        <end position="369"/>
    </location>
</feature>
<evidence type="ECO:0000256" key="4">
    <source>
        <dbReference type="ARBA" id="ARBA00023175"/>
    </source>
</evidence>
<dbReference type="GeneTree" id="ENSGT00940000163117"/>
<dbReference type="InterPro" id="IPR001752">
    <property type="entry name" value="Kinesin_motor_dom"/>
</dbReference>
<dbReference type="FunFam" id="3.40.850.10:FF:000021">
    <property type="entry name" value="kinesin-like protein KIF16B isoform X1"/>
    <property type="match status" value="1"/>
</dbReference>
<organism evidence="9 10">
    <name type="scientific">Electrophorus electricus</name>
    <name type="common">Electric eel</name>
    <name type="synonym">Gymnotus electricus</name>
    <dbReference type="NCBI Taxonomy" id="8005"/>
    <lineage>
        <taxon>Eukaryota</taxon>
        <taxon>Metazoa</taxon>
        <taxon>Chordata</taxon>
        <taxon>Craniata</taxon>
        <taxon>Vertebrata</taxon>
        <taxon>Euteleostomi</taxon>
        <taxon>Actinopterygii</taxon>
        <taxon>Neopterygii</taxon>
        <taxon>Teleostei</taxon>
        <taxon>Ostariophysi</taxon>
        <taxon>Gymnotiformes</taxon>
        <taxon>Gymnotoidei</taxon>
        <taxon>Gymnotidae</taxon>
        <taxon>Electrophorus</taxon>
    </lineage>
</organism>
<dbReference type="GO" id="GO:0005524">
    <property type="term" value="F:ATP binding"/>
    <property type="evidence" value="ECO:0007669"/>
    <property type="project" value="UniProtKB-UniRule"/>
</dbReference>
<keyword evidence="4 5" id="KW-0505">Motor protein</keyword>
<dbReference type="STRING" id="8005.ENSEEEP00000045102"/>
<reference evidence="9" key="5">
    <citation type="submission" date="2025-09" db="UniProtKB">
        <authorList>
            <consortium name="Ensembl"/>
        </authorList>
    </citation>
    <scope>IDENTIFICATION</scope>
</reference>
<dbReference type="Pfam" id="PF00225">
    <property type="entry name" value="Kinesin"/>
    <property type="match status" value="1"/>
</dbReference>
<dbReference type="PROSITE" id="PS00411">
    <property type="entry name" value="KINESIN_MOTOR_1"/>
    <property type="match status" value="1"/>
</dbReference>
<dbReference type="GO" id="GO:0005874">
    <property type="term" value="C:microtubule"/>
    <property type="evidence" value="ECO:0007669"/>
    <property type="project" value="UniProtKB-KW"/>
</dbReference>
<evidence type="ECO:0000256" key="7">
    <source>
        <dbReference type="SAM" id="SignalP"/>
    </source>
</evidence>
<evidence type="ECO:0000256" key="2">
    <source>
        <dbReference type="ARBA" id="ARBA00022840"/>
    </source>
</evidence>
<evidence type="ECO:0000256" key="3">
    <source>
        <dbReference type="ARBA" id="ARBA00023054"/>
    </source>
</evidence>
<dbReference type="SUPFAM" id="SSF52540">
    <property type="entry name" value="P-loop containing nucleoside triphosphate hydrolases"/>
    <property type="match status" value="1"/>
</dbReference>
<dbReference type="GO" id="GO:0048731">
    <property type="term" value="P:system development"/>
    <property type="evidence" value="ECO:0007669"/>
    <property type="project" value="UniProtKB-ARBA"/>
</dbReference>
<keyword evidence="10" id="KW-1185">Reference proteome</keyword>
<dbReference type="Proteomes" id="UP000314983">
    <property type="component" value="Chromosome 13"/>
</dbReference>
<evidence type="ECO:0000256" key="5">
    <source>
        <dbReference type="PROSITE-ProRule" id="PRU00283"/>
    </source>
</evidence>
<dbReference type="Ensembl" id="ENSEEET00000045606.2">
    <property type="protein sequence ID" value="ENSEEEP00000045102.2"/>
    <property type="gene ID" value="ENSEEEG00000021297.2"/>
</dbReference>
<dbReference type="PRINTS" id="PR00380">
    <property type="entry name" value="KINESINHEAVY"/>
</dbReference>
<dbReference type="GO" id="GO:0007018">
    <property type="term" value="P:microtubule-based movement"/>
    <property type="evidence" value="ECO:0007669"/>
    <property type="project" value="InterPro"/>
</dbReference>
<reference evidence="10" key="2">
    <citation type="journal article" date="2017" name="Sci. Adv.">
        <title>A tail of two voltages: Proteomic comparison of the three electric organs of the electric eel.</title>
        <authorList>
            <person name="Traeger L.L."/>
            <person name="Sabat G."/>
            <person name="Barrett-Wilt G.A."/>
            <person name="Wells G.B."/>
            <person name="Sussman M.R."/>
        </authorList>
    </citation>
    <scope>NUCLEOTIDE SEQUENCE [LARGE SCALE GENOMIC DNA]</scope>
</reference>
<dbReference type="GO" id="GO:0008017">
    <property type="term" value="F:microtubule binding"/>
    <property type="evidence" value="ECO:0007669"/>
    <property type="project" value="InterPro"/>
</dbReference>
<keyword evidence="6" id="KW-0493">Microtubule</keyword>
<proteinExistence type="inferred from homology"/>
<dbReference type="GO" id="GO:0003777">
    <property type="term" value="F:microtubule motor activity"/>
    <property type="evidence" value="ECO:0007669"/>
    <property type="project" value="InterPro"/>
</dbReference>
<evidence type="ECO:0000313" key="10">
    <source>
        <dbReference type="Proteomes" id="UP000314983"/>
    </source>
</evidence>
<dbReference type="InterPro" id="IPR036961">
    <property type="entry name" value="Kinesin_motor_dom_sf"/>
</dbReference>
<dbReference type="InterPro" id="IPR019821">
    <property type="entry name" value="Kinesin_motor_CS"/>
</dbReference>
<feature type="binding site" evidence="5">
    <location>
        <begin position="112"/>
        <end position="119"/>
    </location>
    <ligand>
        <name>ATP</name>
        <dbReference type="ChEBI" id="CHEBI:30616"/>
    </ligand>
</feature>
<accession>A0A4W4H4V9</accession>
<keyword evidence="1 5" id="KW-0547">Nucleotide-binding</keyword>